<proteinExistence type="predicted"/>
<name>A0A9W8IA92_9FUNG</name>
<evidence type="ECO:0000313" key="1">
    <source>
        <dbReference type="EMBL" id="KAJ2848290.1"/>
    </source>
</evidence>
<protein>
    <submittedName>
        <fullName evidence="1">Uncharacterized protein</fullName>
    </submittedName>
</protein>
<comment type="caution">
    <text evidence="1">The sequence shown here is derived from an EMBL/GenBank/DDBJ whole genome shotgun (WGS) entry which is preliminary data.</text>
</comment>
<keyword evidence="2" id="KW-1185">Reference proteome</keyword>
<dbReference type="Gene3D" id="3.40.50.1820">
    <property type="entry name" value="alpha/beta hydrolase"/>
    <property type="match status" value="1"/>
</dbReference>
<sequence>MLAAGKLRLHPRFHSSADRRSLLAQMHARGFLSSAAATVDQDAIPLPPISHTLLCGYSYGSMLAAGISPIEFPQLSIDYALISFPYSVLWALALQRRGWYLQRIAETVISAATAKAASSSTLPEHIPRTLFVAGTADNFTSIATYIRWWEQLRSKALQALRPTLSADAAADAVEYALTTVHVTNADHGWLRRETEVADAIISWWPPLRDASQ</sequence>
<organism evidence="1 2">
    <name type="scientific">Coemansia brasiliensis</name>
    <dbReference type="NCBI Taxonomy" id="2650707"/>
    <lineage>
        <taxon>Eukaryota</taxon>
        <taxon>Fungi</taxon>
        <taxon>Fungi incertae sedis</taxon>
        <taxon>Zoopagomycota</taxon>
        <taxon>Kickxellomycotina</taxon>
        <taxon>Kickxellomycetes</taxon>
        <taxon>Kickxellales</taxon>
        <taxon>Kickxellaceae</taxon>
        <taxon>Coemansia</taxon>
    </lineage>
</organism>
<dbReference type="AlphaFoldDB" id="A0A9W8IA92"/>
<dbReference type="InterPro" id="IPR029058">
    <property type="entry name" value="AB_hydrolase_fold"/>
</dbReference>
<dbReference type="OrthoDB" id="10260961at2759"/>
<dbReference type="PANTHER" id="PTHR42103">
    <property type="entry name" value="ALPHA/BETA-HYDROLASES SUPERFAMILY PROTEIN"/>
    <property type="match status" value="1"/>
</dbReference>
<accession>A0A9W8IA92</accession>
<evidence type="ECO:0000313" key="2">
    <source>
        <dbReference type="Proteomes" id="UP001139887"/>
    </source>
</evidence>
<gene>
    <name evidence="1" type="ORF">IWW36_003387</name>
</gene>
<dbReference type="SUPFAM" id="SSF53474">
    <property type="entry name" value="alpha/beta-Hydrolases"/>
    <property type="match status" value="1"/>
</dbReference>
<reference evidence="1" key="1">
    <citation type="submission" date="2022-07" db="EMBL/GenBank/DDBJ databases">
        <title>Phylogenomic reconstructions and comparative analyses of Kickxellomycotina fungi.</title>
        <authorList>
            <person name="Reynolds N.K."/>
            <person name="Stajich J.E."/>
            <person name="Barry K."/>
            <person name="Grigoriev I.V."/>
            <person name="Crous P."/>
            <person name="Smith M.E."/>
        </authorList>
    </citation>
    <scope>NUCLEOTIDE SEQUENCE</scope>
    <source>
        <strain evidence="1">NRRL 1566</strain>
    </source>
</reference>
<dbReference type="PANTHER" id="PTHR42103:SF2">
    <property type="entry name" value="AB HYDROLASE-1 DOMAIN-CONTAINING PROTEIN"/>
    <property type="match status" value="1"/>
</dbReference>
<dbReference type="EMBL" id="JANBUW010000186">
    <property type="protein sequence ID" value="KAJ2848290.1"/>
    <property type="molecule type" value="Genomic_DNA"/>
</dbReference>
<dbReference type="Proteomes" id="UP001139887">
    <property type="component" value="Unassembled WGS sequence"/>
</dbReference>